<dbReference type="AlphaFoldDB" id="A0A4Q7U7F3"/>
<sequence>MSSRPSEPLLPVRTAVVFLIAALVGLVAGGLGFLAYHDVPAALLVAGASAGGALALFHRLLDRR</sequence>
<keyword evidence="1" id="KW-1133">Transmembrane helix</keyword>
<accession>A0A4Q7U7F3</accession>
<keyword evidence="3" id="KW-1185">Reference proteome</keyword>
<comment type="caution">
    <text evidence="2">The sequence shown here is derived from an EMBL/GenBank/DDBJ whole genome shotgun (WGS) entry which is preliminary data.</text>
</comment>
<evidence type="ECO:0000313" key="2">
    <source>
        <dbReference type="EMBL" id="RZT75459.1"/>
    </source>
</evidence>
<dbReference type="EMBL" id="SHKL01000002">
    <property type="protein sequence ID" value="RZT75459.1"/>
    <property type="molecule type" value="Genomic_DNA"/>
</dbReference>
<organism evidence="2 3">
    <name type="scientific">Pseudonocardia sediminis</name>
    <dbReference type="NCBI Taxonomy" id="1397368"/>
    <lineage>
        <taxon>Bacteria</taxon>
        <taxon>Bacillati</taxon>
        <taxon>Actinomycetota</taxon>
        <taxon>Actinomycetes</taxon>
        <taxon>Pseudonocardiales</taxon>
        <taxon>Pseudonocardiaceae</taxon>
        <taxon>Pseudonocardia</taxon>
    </lineage>
</organism>
<evidence type="ECO:0000313" key="3">
    <source>
        <dbReference type="Proteomes" id="UP000291591"/>
    </source>
</evidence>
<evidence type="ECO:0000256" key="1">
    <source>
        <dbReference type="SAM" id="Phobius"/>
    </source>
</evidence>
<feature type="transmembrane region" description="Helical" evidence="1">
    <location>
        <begin position="41"/>
        <end position="61"/>
    </location>
</feature>
<gene>
    <name evidence="2" type="ORF">EV383_6199</name>
</gene>
<dbReference type="Proteomes" id="UP000291591">
    <property type="component" value="Unassembled WGS sequence"/>
</dbReference>
<proteinExistence type="predicted"/>
<name>A0A4Q7U7F3_PSEST</name>
<feature type="transmembrane region" description="Helical" evidence="1">
    <location>
        <begin position="12"/>
        <end position="35"/>
    </location>
</feature>
<dbReference type="RefSeq" id="WP_130295321.1">
    <property type="nucleotide sequence ID" value="NZ_SHKL01000002.1"/>
</dbReference>
<protein>
    <submittedName>
        <fullName evidence="2">Uncharacterized protein</fullName>
    </submittedName>
</protein>
<keyword evidence="1" id="KW-0472">Membrane</keyword>
<reference evidence="2 3" key="1">
    <citation type="submission" date="2019-02" db="EMBL/GenBank/DDBJ databases">
        <title>Sequencing the genomes of 1000 actinobacteria strains.</title>
        <authorList>
            <person name="Klenk H.-P."/>
        </authorList>
    </citation>
    <scope>NUCLEOTIDE SEQUENCE [LARGE SCALE GENOMIC DNA]</scope>
    <source>
        <strain evidence="2 3">DSM 45779</strain>
    </source>
</reference>
<keyword evidence="1" id="KW-0812">Transmembrane</keyword>